<gene>
    <name evidence="2" type="ORF">DFQ14_104266</name>
</gene>
<proteinExistence type="predicted"/>
<comment type="caution">
    <text evidence="2">The sequence shown here is derived from an EMBL/GenBank/DDBJ whole genome shotgun (WGS) entry which is preliminary data.</text>
</comment>
<reference evidence="2 3" key="1">
    <citation type="submission" date="2018-07" db="EMBL/GenBank/DDBJ databases">
        <title>Genomic Encyclopedia of Type Strains, Phase III (KMG-III): the genomes of soil and plant-associated and newly described type strains.</title>
        <authorList>
            <person name="Whitman W."/>
        </authorList>
    </citation>
    <scope>NUCLEOTIDE SEQUENCE [LARGE SCALE GENOMIC DNA]</scope>
    <source>
        <strain evidence="2 3">CECT 8575</strain>
    </source>
</reference>
<dbReference type="InterPro" id="IPR026001">
    <property type="entry name" value="Abi-like_C"/>
</dbReference>
<accession>A0A368VU10</accession>
<dbReference type="AlphaFoldDB" id="A0A368VU10"/>
<dbReference type="EMBL" id="QPJC01000004">
    <property type="protein sequence ID" value="RCW44676.1"/>
    <property type="molecule type" value="Genomic_DNA"/>
</dbReference>
<dbReference type="Pfam" id="PF14355">
    <property type="entry name" value="Abi_C"/>
    <property type="match status" value="1"/>
</dbReference>
<feature type="domain" description="Abortive infection protein-like C-terminal" evidence="1">
    <location>
        <begin position="75"/>
        <end position="126"/>
    </location>
</feature>
<organism evidence="2 3">
    <name type="scientific">Halopolyspora algeriensis</name>
    <dbReference type="NCBI Taxonomy" id="1500506"/>
    <lineage>
        <taxon>Bacteria</taxon>
        <taxon>Bacillati</taxon>
        <taxon>Actinomycetota</taxon>
        <taxon>Actinomycetes</taxon>
        <taxon>Actinomycetes incertae sedis</taxon>
        <taxon>Halopolyspora</taxon>
    </lineage>
</organism>
<sequence>MSSMDDVSLARPEGIDEPAWTSITKHRDRLKDALLRSDRPHVLGCAKDLVECVARVVVSELGDITSESDDFPTALGKAHKTLKRQPGIDLTDDPSLQKLAQGAKNIAIAVNEFRNSRGTGHGRVRDPIVEDEVYEASLMGALLWVRWSLRRLEYLIRGMPNSLIRDLSEGAKFYREDLAERLVAASLANLETDTLQRLGKAVGQRAKTGTFNVQEEGVEKCSESSDLMQWPVGYREGLARSMFFSENGRVQVTQWSSEYAAGVISGIPDPESILDEMISILPNVDSSDLNSINDDSIIYKRLIDSKDLFEEPYRSKWIEFAVRFKPSSHPF</sequence>
<dbReference type="Proteomes" id="UP000253495">
    <property type="component" value="Unassembled WGS sequence"/>
</dbReference>
<keyword evidence="3" id="KW-1185">Reference proteome</keyword>
<evidence type="ECO:0000259" key="1">
    <source>
        <dbReference type="Pfam" id="PF14355"/>
    </source>
</evidence>
<evidence type="ECO:0000313" key="3">
    <source>
        <dbReference type="Proteomes" id="UP000253495"/>
    </source>
</evidence>
<protein>
    <submittedName>
        <fullName evidence="2">Abortive infection Abi-like protein</fullName>
    </submittedName>
</protein>
<name>A0A368VU10_9ACTN</name>
<dbReference type="OrthoDB" id="5139861at2"/>
<evidence type="ECO:0000313" key="2">
    <source>
        <dbReference type="EMBL" id="RCW44676.1"/>
    </source>
</evidence>